<dbReference type="PANTHER" id="PTHR17224:SF1">
    <property type="entry name" value="PEPTIDYL-TRNA HYDROLASE"/>
    <property type="match status" value="1"/>
</dbReference>
<dbReference type="EMBL" id="SJPH01000002">
    <property type="protein sequence ID" value="TWT47668.1"/>
    <property type="molecule type" value="Genomic_DNA"/>
</dbReference>
<feature type="binding site" evidence="6">
    <location>
        <position position="64"/>
    </location>
    <ligand>
        <name>tRNA</name>
        <dbReference type="ChEBI" id="CHEBI:17843"/>
    </ligand>
</feature>
<comment type="caution">
    <text evidence="7">The sequence shown here is derived from an EMBL/GenBank/DDBJ whole genome shotgun (WGS) entry which is preliminary data.</text>
</comment>
<dbReference type="GO" id="GO:0072344">
    <property type="term" value="P:rescue of stalled ribosome"/>
    <property type="evidence" value="ECO:0007669"/>
    <property type="project" value="UniProtKB-UniRule"/>
</dbReference>
<dbReference type="GO" id="GO:0005737">
    <property type="term" value="C:cytoplasm"/>
    <property type="evidence" value="ECO:0007669"/>
    <property type="project" value="UniProtKB-SubCell"/>
</dbReference>
<dbReference type="FunFam" id="3.40.50.1470:FF:000001">
    <property type="entry name" value="Peptidyl-tRNA hydrolase"/>
    <property type="match status" value="1"/>
</dbReference>
<keyword evidence="4 6" id="KW-0694">RNA-binding</keyword>
<comment type="subcellular location">
    <subcellularLocation>
        <location evidence="6">Cytoplasm</location>
    </subcellularLocation>
</comment>
<dbReference type="Pfam" id="PF01195">
    <property type="entry name" value="Pept_tRNA_hydro"/>
    <property type="match status" value="1"/>
</dbReference>
<evidence type="ECO:0000256" key="3">
    <source>
        <dbReference type="ARBA" id="ARBA00022801"/>
    </source>
</evidence>
<dbReference type="EC" id="3.1.1.29" evidence="1 6"/>
<dbReference type="NCBIfam" id="TIGR00447">
    <property type="entry name" value="pth"/>
    <property type="match status" value="1"/>
</dbReference>
<evidence type="ECO:0000256" key="1">
    <source>
        <dbReference type="ARBA" id="ARBA00013260"/>
    </source>
</evidence>
<dbReference type="HAMAP" id="MF_00083">
    <property type="entry name" value="Pept_tRNA_hydro_bact"/>
    <property type="match status" value="1"/>
</dbReference>
<sequence>MKLVVGLGNPGKEYQGTRHNVGFDVLRLLAERWQAETPKQRFESFVAETRLRDERALLIWPQTYMNKSGRAVRMALDFYKAPLEDLLVICDDFHLPTDRLRLRGGGSSGGQNGLKDVADQLGEDGYSRLRIGVGPVPAGGKSAVDFVLGRFSKSELESVSVTLQLAADATEVWANQGLTEAMNRYNGAAT</sequence>
<evidence type="ECO:0000256" key="5">
    <source>
        <dbReference type="ARBA" id="ARBA00050038"/>
    </source>
</evidence>
<dbReference type="SUPFAM" id="SSF53178">
    <property type="entry name" value="Peptidyl-tRNA hydrolase-like"/>
    <property type="match status" value="1"/>
</dbReference>
<evidence type="ECO:0000256" key="2">
    <source>
        <dbReference type="ARBA" id="ARBA00022555"/>
    </source>
</evidence>
<dbReference type="GO" id="GO:0006515">
    <property type="term" value="P:protein quality control for misfolded or incompletely synthesized proteins"/>
    <property type="evidence" value="ECO:0007669"/>
    <property type="project" value="UniProtKB-UniRule"/>
</dbReference>
<comment type="function">
    <text evidence="6">Hydrolyzes ribosome-free peptidyl-tRNAs (with 1 or more amino acids incorporated), which drop off the ribosome during protein synthesis, or as a result of ribosome stalling.</text>
</comment>
<gene>
    <name evidence="6 7" type="primary">pth</name>
    <name evidence="7" type="ORF">Pla111_12870</name>
</gene>
<dbReference type="AlphaFoldDB" id="A0A5C5W9W5"/>
<comment type="subunit">
    <text evidence="6">Monomer.</text>
</comment>
<keyword evidence="2 6" id="KW-0820">tRNA-binding</keyword>
<protein>
    <recommendedName>
        <fullName evidence="5 6">Peptidyl-tRNA hydrolase</fullName>
        <shortName evidence="6">Pth</shortName>
        <ecNumber evidence="1 6">3.1.1.29</ecNumber>
    </recommendedName>
</protein>
<comment type="catalytic activity">
    <reaction evidence="6">
        <text>an N-acyl-L-alpha-aminoacyl-tRNA + H2O = an N-acyl-L-amino acid + a tRNA + H(+)</text>
        <dbReference type="Rhea" id="RHEA:54448"/>
        <dbReference type="Rhea" id="RHEA-COMP:10123"/>
        <dbReference type="Rhea" id="RHEA-COMP:13883"/>
        <dbReference type="ChEBI" id="CHEBI:15377"/>
        <dbReference type="ChEBI" id="CHEBI:15378"/>
        <dbReference type="ChEBI" id="CHEBI:59874"/>
        <dbReference type="ChEBI" id="CHEBI:78442"/>
        <dbReference type="ChEBI" id="CHEBI:138191"/>
        <dbReference type="EC" id="3.1.1.29"/>
    </reaction>
</comment>
<dbReference type="GO" id="GO:0004045">
    <property type="term" value="F:peptidyl-tRNA hydrolase activity"/>
    <property type="evidence" value="ECO:0007669"/>
    <property type="project" value="UniProtKB-UniRule"/>
</dbReference>
<dbReference type="RefSeq" id="WP_146572437.1">
    <property type="nucleotide sequence ID" value="NZ_SJPH01000002.1"/>
</dbReference>
<evidence type="ECO:0000313" key="7">
    <source>
        <dbReference type="EMBL" id="TWT47668.1"/>
    </source>
</evidence>
<dbReference type="PANTHER" id="PTHR17224">
    <property type="entry name" value="PEPTIDYL-TRNA HYDROLASE"/>
    <property type="match status" value="1"/>
</dbReference>
<dbReference type="Gene3D" id="3.40.50.1470">
    <property type="entry name" value="Peptidyl-tRNA hydrolase"/>
    <property type="match status" value="1"/>
</dbReference>
<dbReference type="InterPro" id="IPR036416">
    <property type="entry name" value="Pept_tRNA_hydro_sf"/>
</dbReference>
<keyword evidence="8" id="KW-1185">Reference proteome</keyword>
<organism evidence="7 8">
    <name type="scientific">Botrimarina hoheduenensis</name>
    <dbReference type="NCBI Taxonomy" id="2528000"/>
    <lineage>
        <taxon>Bacteria</taxon>
        <taxon>Pseudomonadati</taxon>
        <taxon>Planctomycetota</taxon>
        <taxon>Planctomycetia</taxon>
        <taxon>Pirellulales</taxon>
        <taxon>Lacipirellulaceae</taxon>
        <taxon>Botrimarina</taxon>
    </lineage>
</organism>
<feature type="binding site" evidence="6">
    <location>
        <position position="112"/>
    </location>
    <ligand>
        <name>tRNA</name>
        <dbReference type="ChEBI" id="CHEBI:17843"/>
    </ligand>
</feature>
<reference evidence="7 8" key="1">
    <citation type="submission" date="2019-02" db="EMBL/GenBank/DDBJ databases">
        <title>Deep-cultivation of Planctomycetes and their phenomic and genomic characterization uncovers novel biology.</title>
        <authorList>
            <person name="Wiegand S."/>
            <person name="Jogler M."/>
            <person name="Boedeker C."/>
            <person name="Pinto D."/>
            <person name="Vollmers J."/>
            <person name="Rivas-Marin E."/>
            <person name="Kohn T."/>
            <person name="Peeters S.H."/>
            <person name="Heuer A."/>
            <person name="Rast P."/>
            <person name="Oberbeckmann S."/>
            <person name="Bunk B."/>
            <person name="Jeske O."/>
            <person name="Meyerdierks A."/>
            <person name="Storesund J.E."/>
            <person name="Kallscheuer N."/>
            <person name="Luecker S."/>
            <person name="Lage O.M."/>
            <person name="Pohl T."/>
            <person name="Merkel B.J."/>
            <person name="Hornburger P."/>
            <person name="Mueller R.-W."/>
            <person name="Bruemmer F."/>
            <person name="Labrenz M."/>
            <person name="Spormann A.M."/>
            <person name="Op Den Camp H."/>
            <person name="Overmann J."/>
            <person name="Amann R."/>
            <person name="Jetten M.S.M."/>
            <person name="Mascher T."/>
            <person name="Medema M.H."/>
            <person name="Devos D.P."/>
            <person name="Kaster A.-K."/>
            <person name="Ovreas L."/>
            <person name="Rohde M."/>
            <person name="Galperin M.Y."/>
            <person name="Jogler C."/>
        </authorList>
    </citation>
    <scope>NUCLEOTIDE SEQUENCE [LARGE SCALE GENOMIC DNA]</scope>
    <source>
        <strain evidence="7 8">Pla111</strain>
    </source>
</reference>
<comment type="similarity">
    <text evidence="6">Belongs to the PTH family.</text>
</comment>
<proteinExistence type="inferred from homology"/>
<feature type="site" description="Discriminates between blocked and unblocked aminoacyl-tRNA" evidence="6">
    <location>
        <position position="9"/>
    </location>
</feature>
<keyword evidence="6" id="KW-0963">Cytoplasm</keyword>
<evidence type="ECO:0000256" key="4">
    <source>
        <dbReference type="ARBA" id="ARBA00022884"/>
    </source>
</evidence>
<evidence type="ECO:0000256" key="6">
    <source>
        <dbReference type="HAMAP-Rule" id="MF_00083"/>
    </source>
</evidence>
<dbReference type="GO" id="GO:0000049">
    <property type="term" value="F:tRNA binding"/>
    <property type="evidence" value="ECO:0007669"/>
    <property type="project" value="UniProtKB-UniRule"/>
</dbReference>
<feature type="active site" description="Proton acceptor" evidence="6">
    <location>
        <position position="19"/>
    </location>
</feature>
<name>A0A5C5W9W5_9BACT</name>
<feature type="binding site" evidence="6">
    <location>
        <position position="14"/>
    </location>
    <ligand>
        <name>tRNA</name>
        <dbReference type="ChEBI" id="CHEBI:17843"/>
    </ligand>
</feature>
<feature type="binding site" evidence="6">
    <location>
        <position position="66"/>
    </location>
    <ligand>
        <name>tRNA</name>
        <dbReference type="ChEBI" id="CHEBI:17843"/>
    </ligand>
</feature>
<dbReference type="InterPro" id="IPR001328">
    <property type="entry name" value="Pept_tRNA_hydro"/>
</dbReference>
<feature type="site" description="Stabilizes the basic form of H active site to accept a proton" evidence="6">
    <location>
        <position position="91"/>
    </location>
</feature>
<keyword evidence="3 6" id="KW-0378">Hydrolase</keyword>
<evidence type="ECO:0000313" key="8">
    <source>
        <dbReference type="Proteomes" id="UP000318995"/>
    </source>
</evidence>
<accession>A0A5C5W9W5</accession>
<dbReference type="Proteomes" id="UP000318995">
    <property type="component" value="Unassembled WGS sequence"/>
</dbReference>
<dbReference type="CDD" id="cd00462">
    <property type="entry name" value="PTH"/>
    <property type="match status" value="1"/>
</dbReference>
<comment type="function">
    <text evidence="6">Catalyzes the release of premature peptidyl moieties from peptidyl-tRNA molecules trapped in stalled 50S ribosomal subunits, and thus maintains levels of free tRNAs and 50S ribosomes.</text>
</comment>
<dbReference type="OrthoDB" id="9800507at2"/>